<proteinExistence type="predicted"/>
<evidence type="ECO:0000259" key="2">
    <source>
        <dbReference type="PROSITE" id="PS50965"/>
    </source>
</evidence>
<keyword evidence="1" id="KW-0472">Membrane</keyword>
<dbReference type="Proteomes" id="UP000298355">
    <property type="component" value="Unassembled WGS sequence"/>
</dbReference>
<reference evidence="3 4" key="1">
    <citation type="submission" date="2019-03" db="EMBL/GenBank/DDBJ databases">
        <title>Genomics of glacier-inhabiting Cryobacterium strains.</title>
        <authorList>
            <person name="Liu Q."/>
            <person name="Xin Y.-H."/>
        </authorList>
    </citation>
    <scope>NUCLEOTIDE SEQUENCE [LARGE SCALE GENOMIC DNA]</scope>
    <source>
        <strain evidence="3 4">TMT4-23</strain>
    </source>
</reference>
<gene>
    <name evidence="3" type="ORF">E3O65_14745</name>
</gene>
<dbReference type="EMBL" id="SOGJ01000034">
    <property type="protein sequence ID" value="TFC95311.1"/>
    <property type="molecule type" value="Genomic_DNA"/>
</dbReference>
<feature type="domain" description="NERD" evidence="2">
    <location>
        <begin position="135"/>
        <end position="246"/>
    </location>
</feature>
<keyword evidence="1" id="KW-0812">Transmembrane</keyword>
<organism evidence="3 4">
    <name type="scientific">Cryobacterium breve</name>
    <dbReference type="NCBI Taxonomy" id="1259258"/>
    <lineage>
        <taxon>Bacteria</taxon>
        <taxon>Bacillati</taxon>
        <taxon>Actinomycetota</taxon>
        <taxon>Actinomycetes</taxon>
        <taxon>Micrococcales</taxon>
        <taxon>Microbacteriaceae</taxon>
        <taxon>Cryobacterium</taxon>
    </lineage>
</organism>
<dbReference type="PROSITE" id="PS50965">
    <property type="entry name" value="NERD"/>
    <property type="match status" value="1"/>
</dbReference>
<evidence type="ECO:0000313" key="4">
    <source>
        <dbReference type="Proteomes" id="UP000298355"/>
    </source>
</evidence>
<sequence>MELVRQGVKRSADGDERLFDSARCGCIFLDGVDVAFKQTELGLHDPHVVDHPSIVVAAHHGHPRAGATAGRCAGRLRSQGATRMTVGGTMMRERFAAQFMIEKLLREQVGVPARTRWARLMGRSPLGANCAGWYEGAQGEMVVGEKLSTLSPEWAVFHALPIGGHGWDIDHVLVGPGGVVTINTKQHHGRRVHVDRRSILLDARPVPYLRHAKFEAERVTTLLEQRRILSTPVIPLVVFVGARSIDVQAEPSPVTVLDADELAVWLTALPDMLGAAERLDIVQILDNPSMWIDVPLESGEGLRETFTLLQAEVRAARLQRRVLLPIEFTLAGLAAVGVVTAATTMVSGLLASQ</sequence>
<dbReference type="Pfam" id="PF08378">
    <property type="entry name" value="NERD"/>
    <property type="match status" value="1"/>
</dbReference>
<evidence type="ECO:0000313" key="3">
    <source>
        <dbReference type="EMBL" id="TFC95311.1"/>
    </source>
</evidence>
<keyword evidence="4" id="KW-1185">Reference proteome</keyword>
<dbReference type="InterPro" id="IPR011528">
    <property type="entry name" value="NERD"/>
</dbReference>
<accession>A0ABY2IUL8</accession>
<feature type="transmembrane region" description="Helical" evidence="1">
    <location>
        <begin position="328"/>
        <end position="351"/>
    </location>
</feature>
<keyword evidence="1" id="KW-1133">Transmembrane helix</keyword>
<protein>
    <submittedName>
        <fullName evidence="3">NERD domain-containing protein</fullName>
    </submittedName>
</protein>
<comment type="caution">
    <text evidence="3">The sequence shown here is derived from an EMBL/GenBank/DDBJ whole genome shotgun (WGS) entry which is preliminary data.</text>
</comment>
<evidence type="ECO:0000256" key="1">
    <source>
        <dbReference type="SAM" id="Phobius"/>
    </source>
</evidence>
<name>A0ABY2IUL8_9MICO</name>